<dbReference type="PANTHER" id="PTHR28086">
    <property type="entry name" value="UPF0662 PROTEIN YPL260W"/>
    <property type="match status" value="1"/>
</dbReference>
<gene>
    <name evidence="1" type="ORF">H4R18_004227</name>
</gene>
<accession>A0A9W8LGI7</accession>
<comment type="caution">
    <text evidence="1">The sequence shown here is derived from an EMBL/GenBank/DDBJ whole genome shotgun (WGS) entry which is preliminary data.</text>
</comment>
<dbReference type="Proteomes" id="UP001140217">
    <property type="component" value="Unassembled WGS sequence"/>
</dbReference>
<keyword evidence="2" id="KW-1185">Reference proteome</keyword>
<organism evidence="1 2">
    <name type="scientific">Coemansia javaensis</name>
    <dbReference type="NCBI Taxonomy" id="2761396"/>
    <lineage>
        <taxon>Eukaryota</taxon>
        <taxon>Fungi</taxon>
        <taxon>Fungi incertae sedis</taxon>
        <taxon>Zoopagomycota</taxon>
        <taxon>Kickxellomycotina</taxon>
        <taxon>Kickxellomycetes</taxon>
        <taxon>Kickxellales</taxon>
        <taxon>Kickxellaceae</taxon>
        <taxon>Coemansia</taxon>
    </lineage>
</organism>
<dbReference type="AlphaFoldDB" id="A0A9W8LGI7"/>
<dbReference type="GO" id="GO:0005737">
    <property type="term" value="C:cytoplasm"/>
    <property type="evidence" value="ECO:0007669"/>
    <property type="project" value="TreeGrafter"/>
</dbReference>
<proteinExistence type="predicted"/>
<dbReference type="PANTHER" id="PTHR28086:SF1">
    <property type="entry name" value="CU(2+) SUPPRESSING AND BLEOMYCIN SENSITIVE PROTEIN 1"/>
    <property type="match status" value="1"/>
</dbReference>
<evidence type="ECO:0000313" key="2">
    <source>
        <dbReference type="Proteomes" id="UP001140217"/>
    </source>
</evidence>
<dbReference type="OrthoDB" id="2011986at2759"/>
<name>A0A9W8LGI7_9FUNG</name>
<reference evidence="1" key="1">
    <citation type="submission" date="2022-07" db="EMBL/GenBank/DDBJ databases">
        <title>Phylogenomic reconstructions and comparative analyses of Kickxellomycotina fungi.</title>
        <authorList>
            <person name="Reynolds N.K."/>
            <person name="Stajich J.E."/>
            <person name="Barry K."/>
            <person name="Grigoriev I.V."/>
            <person name="Crous P."/>
            <person name="Smith M.E."/>
        </authorList>
    </citation>
    <scope>NUCLEOTIDE SEQUENCE</scope>
    <source>
        <strain evidence="1">NBRC 105414</strain>
    </source>
</reference>
<dbReference type="GO" id="GO:0005634">
    <property type="term" value="C:nucleus"/>
    <property type="evidence" value="ECO:0007669"/>
    <property type="project" value="TreeGrafter"/>
</dbReference>
<dbReference type="EMBL" id="JANBUL010000196">
    <property type="protein sequence ID" value="KAJ2779049.1"/>
    <property type="molecule type" value="Genomic_DNA"/>
</dbReference>
<protein>
    <submittedName>
        <fullName evidence="1">Uncharacterized protein</fullName>
    </submittedName>
</protein>
<dbReference type="InterPro" id="IPR018810">
    <property type="entry name" value="UPF0662"/>
</dbReference>
<sequence>MYSPAPAQPPAELAMSAAEQPILDALIAIRNRLAALKRDRGNYYRPNDIVGLYRELLEQASLLQSVRASEHHDNDAYKNRLDSVLDECFQLFSLFYLALGKNKEVPATYVHLVTVKQNFELMRDTGIYTDDDLEPFVVRLREIRQLIEAEAAQ</sequence>
<evidence type="ECO:0000313" key="1">
    <source>
        <dbReference type="EMBL" id="KAJ2779049.1"/>
    </source>
</evidence>
<feature type="non-terminal residue" evidence="1">
    <location>
        <position position="1"/>
    </location>
</feature>